<gene>
    <name evidence="1" type="ORF">CPOL0286_LOCUS43</name>
</gene>
<dbReference type="AlphaFoldDB" id="A0A7S4HC30"/>
<proteinExistence type="predicted"/>
<organism evidence="1">
    <name type="scientific">Prymnesium polylepis</name>
    <dbReference type="NCBI Taxonomy" id="72548"/>
    <lineage>
        <taxon>Eukaryota</taxon>
        <taxon>Haptista</taxon>
        <taxon>Haptophyta</taxon>
        <taxon>Prymnesiophyceae</taxon>
        <taxon>Prymnesiales</taxon>
        <taxon>Prymnesiaceae</taxon>
        <taxon>Prymnesium</taxon>
    </lineage>
</organism>
<reference evidence="1" key="1">
    <citation type="submission" date="2021-01" db="EMBL/GenBank/DDBJ databases">
        <authorList>
            <person name="Corre E."/>
            <person name="Pelletier E."/>
            <person name="Niang G."/>
            <person name="Scheremetjew M."/>
            <person name="Finn R."/>
            <person name="Kale V."/>
            <person name="Holt S."/>
            <person name="Cochrane G."/>
            <person name="Meng A."/>
            <person name="Brown T."/>
            <person name="Cohen L."/>
        </authorList>
    </citation>
    <scope>NUCLEOTIDE SEQUENCE</scope>
    <source>
        <strain evidence="1">UIO037</strain>
    </source>
</reference>
<protein>
    <submittedName>
        <fullName evidence="1">Uncharacterized protein</fullName>
    </submittedName>
</protein>
<evidence type="ECO:0000313" key="1">
    <source>
        <dbReference type="EMBL" id="CAE2194693.1"/>
    </source>
</evidence>
<dbReference type="EMBL" id="HBKO01000086">
    <property type="protein sequence ID" value="CAE2194693.1"/>
    <property type="molecule type" value="Transcribed_RNA"/>
</dbReference>
<accession>A0A7S4HC30</accession>
<sequence>MTAEEVMETGMLVNACRLARDPTMEPKWFPEISNIFRISETHVNCLFLYHEQRVSLEMLYVEMMQVPRLAKFWSNHWDSWISVRAFTNKKVSHEKLREAAFGTLFPQPVESGSILSDADTLAVYTMFLRAAHPELKDKSVVSVTVLETREHAKLQTQFGLIEIEEENQSKRRKIEKTVSNGEHYTRGFSGLLPLCGANDFIDIMIDANHTFLISGNDQQRLARIELKTDAGMYKSLDEAKKDPLLRLQIGRELARWGFGSQRHPNRWSDVLEDEAARVIASCCMAPKILKNASVGRKLRGKFERDICLRRLACTHVGPQEQVAWIVYPSFVQKPKDVSAKLVEMMDACGRASSLDEYKVHMPALFGDTLHRAQTVSVFDELLQAASYAVEQNIRQFKYLLLAVRVKSTFFSKELDDRTRAEAEQQKTTKNAIAEAKLDYPDRVTKALTYSGKRCISSDPEKIRVMKKEMNESTARMDELLKTQRMLTQSGGVRVDPSRFSPTDLLWGLQFHKFVRVDL</sequence>
<name>A0A7S4HC30_9EUKA</name>